<dbReference type="GeneID" id="9743031"/>
<dbReference type="RefSeq" id="WP_013328534.1">
    <property type="nucleotide sequence ID" value="NC_014507.1"/>
</dbReference>
<dbReference type="InterPro" id="IPR036866">
    <property type="entry name" value="RibonucZ/Hydroxyglut_hydro"/>
</dbReference>
<dbReference type="STRING" id="679926.Mpet_0582"/>
<dbReference type="PANTHER" id="PTHR42663">
    <property type="entry name" value="HYDROLASE C777.06C-RELATED-RELATED"/>
    <property type="match status" value="1"/>
</dbReference>
<proteinExistence type="predicted"/>
<reference evidence="2 3" key="1">
    <citation type="journal article" date="2010" name="Stand. Genomic Sci.">
        <title>Complete genome sequence of Methanoplanus petrolearius type strain (SEBR 4847).</title>
        <authorList>
            <person name="Brambilla E."/>
            <person name="Djao O.D."/>
            <person name="Daligault H."/>
            <person name="Lapidus A."/>
            <person name="Lucas S."/>
            <person name="Hammon N."/>
            <person name="Nolan M."/>
            <person name="Tice H."/>
            <person name="Cheng J.F."/>
            <person name="Han C."/>
            <person name="Tapia R."/>
            <person name="Goodwin L."/>
            <person name="Pitluck S."/>
            <person name="Liolios K."/>
            <person name="Ivanova N."/>
            <person name="Mavromatis K."/>
            <person name="Mikhailova N."/>
            <person name="Pati A."/>
            <person name="Chen A."/>
            <person name="Palaniappan K."/>
            <person name="Land M."/>
            <person name="Hauser L."/>
            <person name="Chang Y.J."/>
            <person name="Jeffries C.D."/>
            <person name="Rohde M."/>
            <person name="Spring S."/>
            <person name="Sikorski J."/>
            <person name="Goker M."/>
            <person name="Woyke T."/>
            <person name="Bristow J."/>
            <person name="Eisen J.A."/>
            <person name="Markowitz V."/>
            <person name="Hugenholtz P."/>
            <person name="Kyrpides N.C."/>
            <person name="Klenk H.P."/>
        </authorList>
    </citation>
    <scope>NUCLEOTIDE SEQUENCE [LARGE SCALE GENOMIC DNA]</scope>
    <source>
        <strain evidence="3">DSM 11571 / OCM 486 / SEBR 4847</strain>
    </source>
</reference>
<keyword evidence="3" id="KW-1185">Reference proteome</keyword>
<organism evidence="2 3">
    <name type="scientific">Methanolacinia petrolearia (strain DSM 11571 / OCM 486 / SEBR 4847)</name>
    <name type="common">Methanoplanus petrolearius</name>
    <dbReference type="NCBI Taxonomy" id="679926"/>
    <lineage>
        <taxon>Archaea</taxon>
        <taxon>Methanobacteriati</taxon>
        <taxon>Methanobacteriota</taxon>
        <taxon>Stenosarchaea group</taxon>
        <taxon>Methanomicrobia</taxon>
        <taxon>Methanomicrobiales</taxon>
        <taxon>Methanomicrobiaceae</taxon>
        <taxon>Methanolacinia</taxon>
    </lineage>
</organism>
<dbReference type="AlphaFoldDB" id="E1RHP7"/>
<dbReference type="SUPFAM" id="SSF56281">
    <property type="entry name" value="Metallo-hydrolase/oxidoreductase"/>
    <property type="match status" value="1"/>
</dbReference>
<dbReference type="eggNOG" id="arCOG00499">
    <property type="taxonomic scope" value="Archaea"/>
</dbReference>
<accession>E1RHP7</accession>
<evidence type="ECO:0000313" key="2">
    <source>
        <dbReference type="EMBL" id="ADN35356.1"/>
    </source>
</evidence>
<evidence type="ECO:0000259" key="1">
    <source>
        <dbReference type="SMART" id="SM00849"/>
    </source>
</evidence>
<sequence length="239" mass="27179">MKITILGTGDTVGTPRVGCDCGVCTLATEEGRSRLRTSFLIENEGNNILIDTSPDLKEQLIRTGAPKIGAVLWTHAHYDHIAGFNEFYRVQDFPPAYTPEKVMNDISGFFHFLRFKKNIVEPYEPLILFGMEITFVTVNHPPIDTYGIVIRYNGKKIGYTSDTNPNIPERTVEELMNCDLLFLDALMLPDVHIGKHMNIAEAEDLAQKLSPKEYYFVHMSHRIPMSYPHAATDFMTFEF</sequence>
<dbReference type="InterPro" id="IPR001279">
    <property type="entry name" value="Metallo-B-lactamas"/>
</dbReference>
<dbReference type="Proteomes" id="UP000006565">
    <property type="component" value="Chromosome"/>
</dbReference>
<dbReference type="SMART" id="SM00849">
    <property type="entry name" value="Lactamase_B"/>
    <property type="match status" value="1"/>
</dbReference>
<dbReference type="Gene3D" id="3.60.15.10">
    <property type="entry name" value="Ribonuclease Z/Hydroxyacylglutathione hydrolase-like"/>
    <property type="match status" value="1"/>
</dbReference>
<feature type="domain" description="Metallo-beta-lactamase" evidence="1">
    <location>
        <begin position="35"/>
        <end position="218"/>
    </location>
</feature>
<evidence type="ECO:0000313" key="3">
    <source>
        <dbReference type="Proteomes" id="UP000006565"/>
    </source>
</evidence>
<dbReference type="EMBL" id="CP002117">
    <property type="protein sequence ID" value="ADN35356.1"/>
    <property type="molecule type" value="Genomic_DNA"/>
</dbReference>
<dbReference type="CDD" id="cd16279">
    <property type="entry name" value="metallo-hydrolase-like_MBL-fold"/>
    <property type="match status" value="1"/>
</dbReference>
<gene>
    <name evidence="2" type="ordered locus">Mpet_0582</name>
</gene>
<dbReference type="Pfam" id="PF12706">
    <property type="entry name" value="Lactamase_B_2"/>
    <property type="match status" value="1"/>
</dbReference>
<dbReference type="HOGENOM" id="CLU_044538_2_0_2"/>
<dbReference type="PANTHER" id="PTHR42663:SF12">
    <property type="entry name" value="ATP-BINDING PROTEIN PHNP"/>
    <property type="match status" value="1"/>
</dbReference>
<protein>
    <submittedName>
        <fullName evidence="2">Beta-lactamase domain-containing protein</fullName>
    </submittedName>
</protein>
<dbReference type="KEGG" id="mpi:Mpet_0582"/>
<name>E1RHP7_METP4</name>
<dbReference type="OrthoDB" id="53037at2157"/>